<proteinExistence type="predicted"/>
<accession>A0A0F8WYA6</accession>
<name>A0A0F8WYA6_9ZZZZ</name>
<sequence>MKYFVEIKVTDKFDKQADSEKVTKTLHYAVKRLFGTDNIVDY</sequence>
<organism evidence="1">
    <name type="scientific">marine sediment metagenome</name>
    <dbReference type="NCBI Taxonomy" id="412755"/>
    <lineage>
        <taxon>unclassified sequences</taxon>
        <taxon>metagenomes</taxon>
        <taxon>ecological metagenomes</taxon>
    </lineage>
</organism>
<comment type="caution">
    <text evidence="1">The sequence shown here is derived from an EMBL/GenBank/DDBJ whole genome shotgun (WGS) entry which is preliminary data.</text>
</comment>
<evidence type="ECO:0000313" key="1">
    <source>
        <dbReference type="EMBL" id="KKK61648.1"/>
    </source>
</evidence>
<feature type="non-terminal residue" evidence="1">
    <location>
        <position position="42"/>
    </location>
</feature>
<dbReference type="EMBL" id="LAZR01062376">
    <property type="protein sequence ID" value="KKK61648.1"/>
    <property type="molecule type" value="Genomic_DNA"/>
</dbReference>
<gene>
    <name evidence="1" type="ORF">LCGC14_3012260</name>
</gene>
<protein>
    <submittedName>
        <fullName evidence="1">Uncharacterized protein</fullName>
    </submittedName>
</protein>
<reference evidence="1" key="1">
    <citation type="journal article" date="2015" name="Nature">
        <title>Complex archaea that bridge the gap between prokaryotes and eukaryotes.</title>
        <authorList>
            <person name="Spang A."/>
            <person name="Saw J.H."/>
            <person name="Jorgensen S.L."/>
            <person name="Zaremba-Niedzwiedzka K."/>
            <person name="Martijn J."/>
            <person name="Lind A.E."/>
            <person name="van Eijk R."/>
            <person name="Schleper C."/>
            <person name="Guy L."/>
            <person name="Ettema T.J."/>
        </authorList>
    </citation>
    <scope>NUCLEOTIDE SEQUENCE</scope>
</reference>
<dbReference type="AlphaFoldDB" id="A0A0F8WYA6"/>